<reference evidence="3" key="1">
    <citation type="submission" date="2023-07" db="EMBL/GenBank/DDBJ databases">
        <title>A chromosome-level genome assembly of Lolium multiflorum.</title>
        <authorList>
            <person name="Chen Y."/>
            <person name="Copetti D."/>
            <person name="Kolliker R."/>
            <person name="Studer B."/>
        </authorList>
    </citation>
    <scope>NUCLEOTIDE SEQUENCE</scope>
    <source>
        <strain evidence="3">02402/16</strain>
        <tissue evidence="3">Leaf</tissue>
    </source>
</reference>
<proteinExistence type="predicted"/>
<dbReference type="EMBL" id="JAUUTY010000002">
    <property type="protein sequence ID" value="KAK1677040.1"/>
    <property type="molecule type" value="Genomic_DNA"/>
</dbReference>
<evidence type="ECO:0000313" key="4">
    <source>
        <dbReference type="Proteomes" id="UP001231189"/>
    </source>
</evidence>
<dbReference type="AlphaFoldDB" id="A0AAD8WQL6"/>
<evidence type="ECO:0000313" key="3">
    <source>
        <dbReference type="EMBL" id="KAK1677040.1"/>
    </source>
</evidence>
<organism evidence="3 4">
    <name type="scientific">Lolium multiflorum</name>
    <name type="common">Italian ryegrass</name>
    <name type="synonym">Lolium perenne subsp. multiflorum</name>
    <dbReference type="NCBI Taxonomy" id="4521"/>
    <lineage>
        <taxon>Eukaryota</taxon>
        <taxon>Viridiplantae</taxon>
        <taxon>Streptophyta</taxon>
        <taxon>Embryophyta</taxon>
        <taxon>Tracheophyta</taxon>
        <taxon>Spermatophyta</taxon>
        <taxon>Magnoliopsida</taxon>
        <taxon>Liliopsida</taxon>
        <taxon>Poales</taxon>
        <taxon>Poaceae</taxon>
        <taxon>BOP clade</taxon>
        <taxon>Pooideae</taxon>
        <taxon>Poodae</taxon>
        <taxon>Poeae</taxon>
        <taxon>Poeae Chloroplast Group 2 (Poeae type)</taxon>
        <taxon>Loliodinae</taxon>
        <taxon>Loliinae</taxon>
        <taxon>Lolium</taxon>
    </lineage>
</organism>
<gene>
    <name evidence="3" type="ORF">QYE76_037888</name>
</gene>
<evidence type="ECO:0000256" key="1">
    <source>
        <dbReference type="SAM" id="MobiDB-lite"/>
    </source>
</evidence>
<accession>A0AAD8WQL6</accession>
<dbReference type="InterPro" id="IPR007321">
    <property type="entry name" value="Transposase_28"/>
</dbReference>
<dbReference type="PANTHER" id="PTHR33026:SF7">
    <property type="entry name" value="OS03G0100275 PROTEIN"/>
    <property type="match status" value="1"/>
</dbReference>
<protein>
    <recommendedName>
        <fullName evidence="2">Transposase (putative) gypsy type domain-containing protein</fullName>
    </recommendedName>
</protein>
<dbReference type="Proteomes" id="UP001231189">
    <property type="component" value="Unassembled WGS sequence"/>
</dbReference>
<feature type="compositionally biased region" description="Basic and acidic residues" evidence="1">
    <location>
        <begin position="14"/>
        <end position="35"/>
    </location>
</feature>
<feature type="region of interest" description="Disordered" evidence="1">
    <location>
        <begin position="1"/>
        <end position="35"/>
    </location>
</feature>
<feature type="domain" description="Transposase (putative) gypsy type" evidence="2">
    <location>
        <begin position="67"/>
        <end position="103"/>
    </location>
</feature>
<evidence type="ECO:0000259" key="2">
    <source>
        <dbReference type="Pfam" id="PF04195"/>
    </source>
</evidence>
<name>A0AAD8WQL6_LOLMU</name>
<dbReference type="Pfam" id="PF04195">
    <property type="entry name" value="Transposase_28"/>
    <property type="match status" value="1"/>
</dbReference>
<comment type="caution">
    <text evidence="3">The sequence shown here is derived from an EMBL/GenBank/DDBJ whole genome shotgun (WGS) entry which is preliminary data.</text>
</comment>
<dbReference type="PANTHER" id="PTHR33026">
    <property type="entry name" value="OS06G0360600 PROTEIN"/>
    <property type="match status" value="1"/>
</dbReference>
<sequence length="276" mass="31841">MAPRTKLCKNRASGTEERVEKTKISGWERSKLSAQDKRMRKRMGLLNKEAMRMPGDESSPHPPSGFQLTPNSLFHISIFITLCECFLGIHPHCELWKHIFYLRRNNSKNTINNVGGVCICVRPEVGYFDVKFADSVQGWRRKWIYVKDESSDAQEYGLAPFDASEDIQRRKSWDAEATAKEKAATDALIARLQELQNTQGAELSGVQIITHFLRIRVQPLQARQNPHWMYSGAEDADRVSEDLPLKDLEKLVRRFSSLRKNNHPISFVYQVFNNFE</sequence>
<keyword evidence="4" id="KW-1185">Reference proteome</keyword>